<evidence type="ECO:0000313" key="3">
    <source>
        <dbReference type="Proteomes" id="UP000762676"/>
    </source>
</evidence>
<reference evidence="2 3" key="1">
    <citation type="journal article" date="2021" name="Elife">
        <title>Chloroplast acquisition without the gene transfer in kleptoplastic sea slugs, Plakobranchus ocellatus.</title>
        <authorList>
            <person name="Maeda T."/>
            <person name="Takahashi S."/>
            <person name="Yoshida T."/>
            <person name="Shimamura S."/>
            <person name="Takaki Y."/>
            <person name="Nagai Y."/>
            <person name="Toyoda A."/>
            <person name="Suzuki Y."/>
            <person name="Arimoto A."/>
            <person name="Ishii H."/>
            <person name="Satoh N."/>
            <person name="Nishiyama T."/>
            <person name="Hasebe M."/>
            <person name="Maruyama T."/>
            <person name="Minagawa J."/>
            <person name="Obokata J."/>
            <person name="Shigenobu S."/>
        </authorList>
    </citation>
    <scope>NUCLEOTIDE SEQUENCE [LARGE SCALE GENOMIC DNA]</scope>
</reference>
<comment type="caution">
    <text evidence="2">The sequence shown here is derived from an EMBL/GenBank/DDBJ whole genome shotgun (WGS) entry which is preliminary data.</text>
</comment>
<dbReference type="Proteomes" id="UP000762676">
    <property type="component" value="Unassembled WGS sequence"/>
</dbReference>
<protein>
    <submittedName>
        <fullName evidence="2">Uncharacterized protein</fullName>
    </submittedName>
</protein>
<feature type="region of interest" description="Disordered" evidence="1">
    <location>
        <begin position="132"/>
        <end position="173"/>
    </location>
</feature>
<feature type="region of interest" description="Disordered" evidence="1">
    <location>
        <begin position="93"/>
        <end position="119"/>
    </location>
</feature>
<accession>A0AAV4IHI7</accession>
<sequence length="190" mass="20431">MMTVSGISAALNLPIQSYCPPMQNAYFLSEPLSHVVRGPGVTEGKKSGVTLMWTSTLVPNKQSQFRPNHFVVLKKRQSDTALVDLTNDAVVARNEVDEDDGGSSDHIDDIKSHDDEDGDVAVIDLNRDAVEDAGMDGNVEGGDDGYSNSSNDNGDSHGDDEDDDFAMADLNSDTVTDYGRAVDVLDGYND</sequence>
<organism evidence="2 3">
    <name type="scientific">Elysia marginata</name>
    <dbReference type="NCBI Taxonomy" id="1093978"/>
    <lineage>
        <taxon>Eukaryota</taxon>
        <taxon>Metazoa</taxon>
        <taxon>Spiralia</taxon>
        <taxon>Lophotrochozoa</taxon>
        <taxon>Mollusca</taxon>
        <taxon>Gastropoda</taxon>
        <taxon>Heterobranchia</taxon>
        <taxon>Euthyneura</taxon>
        <taxon>Panpulmonata</taxon>
        <taxon>Sacoglossa</taxon>
        <taxon>Placobranchoidea</taxon>
        <taxon>Plakobranchidae</taxon>
        <taxon>Elysia</taxon>
    </lineage>
</organism>
<dbReference type="AlphaFoldDB" id="A0AAV4IHI7"/>
<evidence type="ECO:0000256" key="1">
    <source>
        <dbReference type="SAM" id="MobiDB-lite"/>
    </source>
</evidence>
<feature type="compositionally biased region" description="Basic and acidic residues" evidence="1">
    <location>
        <begin position="103"/>
        <end position="114"/>
    </location>
</feature>
<feature type="non-terminal residue" evidence="2">
    <location>
        <position position="190"/>
    </location>
</feature>
<name>A0AAV4IHI7_9GAST</name>
<keyword evidence="3" id="KW-1185">Reference proteome</keyword>
<dbReference type="EMBL" id="BMAT01013299">
    <property type="protein sequence ID" value="GFS09749.1"/>
    <property type="molecule type" value="Genomic_DNA"/>
</dbReference>
<gene>
    <name evidence="2" type="ORF">ElyMa_006630600</name>
</gene>
<proteinExistence type="predicted"/>
<evidence type="ECO:0000313" key="2">
    <source>
        <dbReference type="EMBL" id="GFS09749.1"/>
    </source>
</evidence>